<name>A0A821KS15_9NEOP</name>
<proteinExistence type="predicted"/>
<dbReference type="Proteomes" id="UP000663880">
    <property type="component" value="Unassembled WGS sequence"/>
</dbReference>
<keyword evidence="2" id="KW-1185">Reference proteome</keyword>
<sequence>MASINLGSSKFGAVYRLDFYKNKEKWKLSDQKRTESNKKKTLNITFDMEQRENLKDAFIETGSESEKASKTDSSPRPPNLSQQWLENVNIWPADTQNTQKALLMGLAEDVDMIYDGKGQSDAKSLFTLQEFKPTTMPAAYQNPCEIEYCGFDHGDNLEFRSFGYRVDSGDACELPVLSLDEHFFEEQKLSISVDSYSAFCRGADLNPHCSELELPLNDSMKEPDANTIARMSSTELNNSIQMHARTLALLLRENNERLVGVMSLVNHIEQAGGCFMQCIDVIVS</sequence>
<organism evidence="1 2">
    <name type="scientific">Pieris macdunnoughi</name>
    <dbReference type="NCBI Taxonomy" id="345717"/>
    <lineage>
        <taxon>Eukaryota</taxon>
        <taxon>Metazoa</taxon>
        <taxon>Ecdysozoa</taxon>
        <taxon>Arthropoda</taxon>
        <taxon>Hexapoda</taxon>
        <taxon>Insecta</taxon>
        <taxon>Pterygota</taxon>
        <taxon>Neoptera</taxon>
        <taxon>Endopterygota</taxon>
        <taxon>Lepidoptera</taxon>
        <taxon>Glossata</taxon>
        <taxon>Ditrysia</taxon>
        <taxon>Papilionoidea</taxon>
        <taxon>Pieridae</taxon>
        <taxon>Pierinae</taxon>
        <taxon>Pieris</taxon>
    </lineage>
</organism>
<protein>
    <submittedName>
        <fullName evidence="1">Uncharacterized protein</fullName>
    </submittedName>
</protein>
<dbReference type="OrthoDB" id="7479476at2759"/>
<evidence type="ECO:0000313" key="1">
    <source>
        <dbReference type="EMBL" id="CAF4741046.1"/>
    </source>
</evidence>
<accession>A0A821KS15</accession>
<dbReference type="AlphaFoldDB" id="A0A821KS15"/>
<reference evidence="1" key="1">
    <citation type="submission" date="2021-02" db="EMBL/GenBank/DDBJ databases">
        <authorList>
            <person name="Steward A R."/>
        </authorList>
    </citation>
    <scope>NUCLEOTIDE SEQUENCE</scope>
</reference>
<dbReference type="EMBL" id="CAJOBZ010000001">
    <property type="protein sequence ID" value="CAF4741046.1"/>
    <property type="molecule type" value="Genomic_DNA"/>
</dbReference>
<evidence type="ECO:0000313" key="2">
    <source>
        <dbReference type="Proteomes" id="UP000663880"/>
    </source>
</evidence>
<gene>
    <name evidence="1" type="ORF">PMACD_LOCUS6</name>
</gene>
<comment type="caution">
    <text evidence="1">The sequence shown here is derived from an EMBL/GenBank/DDBJ whole genome shotgun (WGS) entry which is preliminary data.</text>
</comment>